<accession>C1A6M8</accession>
<feature type="transmembrane region" description="Helical" evidence="2">
    <location>
        <begin position="138"/>
        <end position="161"/>
    </location>
</feature>
<proteinExistence type="predicted"/>
<dbReference type="HOGENOM" id="CLU_020473_1_1_0"/>
<feature type="transmembrane region" description="Helical" evidence="2">
    <location>
        <begin position="61"/>
        <end position="81"/>
    </location>
</feature>
<keyword evidence="2" id="KW-0472">Membrane</keyword>
<dbReference type="GO" id="GO:0016020">
    <property type="term" value="C:membrane"/>
    <property type="evidence" value="ECO:0007669"/>
    <property type="project" value="InterPro"/>
</dbReference>
<dbReference type="Pfam" id="PF02518">
    <property type="entry name" value="HATPase_c"/>
    <property type="match status" value="1"/>
</dbReference>
<dbReference type="InterPro" id="IPR010559">
    <property type="entry name" value="Sig_transdc_His_kin_internal"/>
</dbReference>
<dbReference type="Pfam" id="PF06580">
    <property type="entry name" value="His_kinase"/>
    <property type="match status" value="1"/>
</dbReference>
<dbReference type="Gene3D" id="3.30.565.10">
    <property type="entry name" value="Histidine kinase-like ATPase, C-terminal domain"/>
    <property type="match status" value="1"/>
</dbReference>
<evidence type="ECO:0000256" key="1">
    <source>
        <dbReference type="SAM" id="MobiDB-lite"/>
    </source>
</evidence>
<dbReference type="Proteomes" id="UP000002209">
    <property type="component" value="Chromosome"/>
</dbReference>
<reference evidence="6" key="1">
    <citation type="submission" date="2006-03" db="EMBL/GenBank/DDBJ databases">
        <title>Complete genome sequence of Gemmatimonas aurantiaca T-27 that represents a novel phylum Gemmatimonadetes.</title>
        <authorList>
            <person name="Takasaki K."/>
            <person name="Ichikawa N."/>
            <person name="Miura H."/>
            <person name="Matsushita S."/>
            <person name="Watanabe Y."/>
            <person name="Oguchi A."/>
            <person name="Ankai A."/>
            <person name="Yashiro I."/>
            <person name="Takahashi M."/>
            <person name="Terui Y."/>
            <person name="Fukui S."/>
            <person name="Yokoyama H."/>
            <person name="Tanikawa S."/>
            <person name="Hanada S."/>
            <person name="Kamagata Y."/>
            <person name="Fujita N."/>
        </authorList>
    </citation>
    <scope>NUCLEOTIDE SEQUENCE [LARGE SCALE GENOMIC DNA]</scope>
    <source>
        <strain evidence="6">T-27 / DSM 14586 / JCM 11422 / NBRC 100505</strain>
    </source>
</reference>
<dbReference type="STRING" id="379066.GAU_0846"/>
<evidence type="ECO:0000313" key="6">
    <source>
        <dbReference type="Proteomes" id="UP000002209"/>
    </source>
</evidence>
<dbReference type="EMBL" id="AP009153">
    <property type="protein sequence ID" value="BAH37888.1"/>
    <property type="molecule type" value="Genomic_DNA"/>
</dbReference>
<evidence type="ECO:0000313" key="5">
    <source>
        <dbReference type="EMBL" id="BAH37888.1"/>
    </source>
</evidence>
<dbReference type="InterPro" id="IPR050640">
    <property type="entry name" value="Bact_2-comp_sensor_kinase"/>
</dbReference>
<protein>
    <submittedName>
        <fullName evidence="5">Two-component histidine kinase</fullName>
    </submittedName>
</protein>
<dbReference type="InterPro" id="IPR036890">
    <property type="entry name" value="HATPase_C_sf"/>
</dbReference>
<evidence type="ECO:0000259" key="3">
    <source>
        <dbReference type="Pfam" id="PF02518"/>
    </source>
</evidence>
<dbReference type="AlphaFoldDB" id="C1A6M8"/>
<name>C1A6M8_GEMAT</name>
<feature type="region of interest" description="Disordered" evidence="1">
    <location>
        <begin position="318"/>
        <end position="348"/>
    </location>
</feature>
<dbReference type="PANTHER" id="PTHR34220:SF7">
    <property type="entry name" value="SENSOR HISTIDINE KINASE YPDA"/>
    <property type="match status" value="1"/>
</dbReference>
<evidence type="ECO:0000256" key="2">
    <source>
        <dbReference type="SAM" id="Phobius"/>
    </source>
</evidence>
<organism evidence="5 6">
    <name type="scientific">Gemmatimonas aurantiaca (strain DSM 14586 / JCM 11422 / NBRC 100505 / T-27)</name>
    <dbReference type="NCBI Taxonomy" id="379066"/>
    <lineage>
        <taxon>Bacteria</taxon>
        <taxon>Pseudomonadati</taxon>
        <taxon>Gemmatimonadota</taxon>
        <taxon>Gemmatimonadia</taxon>
        <taxon>Gemmatimonadales</taxon>
        <taxon>Gemmatimonadaceae</taxon>
        <taxon>Gemmatimonas</taxon>
    </lineage>
</organism>
<evidence type="ECO:0000259" key="4">
    <source>
        <dbReference type="Pfam" id="PF06580"/>
    </source>
</evidence>
<dbReference type="PANTHER" id="PTHR34220">
    <property type="entry name" value="SENSOR HISTIDINE KINASE YPDA"/>
    <property type="match status" value="1"/>
</dbReference>
<dbReference type="GO" id="GO:0000155">
    <property type="term" value="F:phosphorelay sensor kinase activity"/>
    <property type="evidence" value="ECO:0007669"/>
    <property type="project" value="InterPro"/>
</dbReference>
<feature type="transmembrane region" description="Helical" evidence="2">
    <location>
        <begin position="29"/>
        <end position="49"/>
    </location>
</feature>
<dbReference type="SUPFAM" id="SSF55874">
    <property type="entry name" value="ATPase domain of HSP90 chaperone/DNA topoisomerase II/histidine kinase"/>
    <property type="match status" value="1"/>
</dbReference>
<feature type="transmembrane region" description="Helical" evidence="2">
    <location>
        <begin position="101"/>
        <end position="126"/>
    </location>
</feature>
<keyword evidence="6" id="KW-1185">Reference proteome</keyword>
<dbReference type="eggNOG" id="COG2972">
    <property type="taxonomic scope" value="Bacteria"/>
</dbReference>
<dbReference type="InterPro" id="IPR003594">
    <property type="entry name" value="HATPase_dom"/>
</dbReference>
<gene>
    <name evidence="5" type="ordered locus">GAU_0846</name>
</gene>
<keyword evidence="5" id="KW-0808">Transferase</keyword>
<feature type="domain" description="Histidine kinase/HSP90-like ATPase" evidence="3">
    <location>
        <begin position="280"/>
        <end position="384"/>
    </location>
</feature>
<dbReference type="KEGG" id="gau:GAU_0846"/>
<keyword evidence="2" id="KW-1133">Transmembrane helix</keyword>
<keyword evidence="5" id="KW-0418">Kinase</keyword>
<keyword evidence="2" id="KW-0812">Transmembrane</keyword>
<feature type="domain" description="Signal transduction histidine kinase internal region" evidence="4">
    <location>
        <begin position="183"/>
        <end position="261"/>
    </location>
</feature>
<sequence>MSRDLQRAEVWTTGTHAVLSTTVSRRERLLIAAFWLLYAVVTVVNVLFGGRRGPDGTSDAVIFWIAIAEAVGWALATPLLFELVAGHTVEEGDDALTSGELLRFVLIGLGVVGLMTAFGVGLRAALFPPRRGGGGPPIWFAFTNNAVLYGAVIAAGLARAYSLQSRWREQRAVRLEAELARATLATLRQQIDPHFLFNTLNLISSLVDRDPKGVRRMIARLSELLRASLETGGRQEIPLRQELALLNAYLDIMRMRFGARLDITHTVDESLMDVFVPSFLLQPLAENAMRHGIEPLRGAGRVEVQVHRADHELVMQVRDNGNGSLPDDTAPDTPRNTPVSPDEAGGIGLGNTRARLMQLYGPAASLDLRREQGMTVAEVRIPLPAGVA</sequence>
<dbReference type="RefSeq" id="WP_012682335.1">
    <property type="nucleotide sequence ID" value="NC_012489.1"/>
</dbReference>